<dbReference type="PANTHER" id="PTHR30146:SF138">
    <property type="entry name" value="TRANSCRIPTIONAL REGULATORY PROTEIN"/>
    <property type="match status" value="1"/>
</dbReference>
<keyword evidence="1" id="KW-0805">Transcription regulation</keyword>
<evidence type="ECO:0000256" key="2">
    <source>
        <dbReference type="ARBA" id="ARBA00023125"/>
    </source>
</evidence>
<evidence type="ECO:0000256" key="3">
    <source>
        <dbReference type="ARBA" id="ARBA00023163"/>
    </source>
</evidence>
<dbReference type="EMBL" id="NMUL01000008">
    <property type="protein sequence ID" value="OXM69186.1"/>
    <property type="molecule type" value="Genomic_DNA"/>
</dbReference>
<dbReference type="AlphaFoldDB" id="A0A229TD64"/>
<dbReference type="CDD" id="cd01392">
    <property type="entry name" value="HTH_LacI"/>
    <property type="match status" value="1"/>
</dbReference>
<proteinExistence type="predicted"/>
<dbReference type="Gene3D" id="1.10.260.40">
    <property type="entry name" value="lambda repressor-like DNA-binding domains"/>
    <property type="match status" value="1"/>
</dbReference>
<dbReference type="Pfam" id="PF00356">
    <property type="entry name" value="LacI"/>
    <property type="match status" value="1"/>
</dbReference>
<dbReference type="SMART" id="SM00354">
    <property type="entry name" value="HTH_LACI"/>
    <property type="match status" value="1"/>
</dbReference>
<dbReference type="SUPFAM" id="SSF47413">
    <property type="entry name" value="lambda repressor-like DNA-binding domains"/>
    <property type="match status" value="1"/>
</dbReference>
<comment type="caution">
    <text evidence="5">The sequence shown here is derived from an EMBL/GenBank/DDBJ whole genome shotgun (WGS) entry which is preliminary data.</text>
</comment>
<reference evidence="6" key="1">
    <citation type="submission" date="2017-07" db="EMBL/GenBank/DDBJ databases">
        <title>Comparative genome mining reveals phylogenetic distribution patterns of secondary metabolites in Amycolatopsis.</title>
        <authorList>
            <person name="Adamek M."/>
            <person name="Alanjary M."/>
            <person name="Sales-Ortells H."/>
            <person name="Goodfellow M."/>
            <person name="Bull A.T."/>
            <person name="Kalinowski J."/>
            <person name="Ziemert N."/>
        </authorList>
    </citation>
    <scope>NUCLEOTIDE SEQUENCE [LARGE SCALE GENOMIC DNA]</scope>
    <source>
        <strain evidence="6">H5</strain>
    </source>
</reference>
<dbReference type="Pfam" id="PF13377">
    <property type="entry name" value="Peripla_BP_3"/>
    <property type="match status" value="1"/>
</dbReference>
<dbReference type="GO" id="GO:0003700">
    <property type="term" value="F:DNA-binding transcription factor activity"/>
    <property type="evidence" value="ECO:0007669"/>
    <property type="project" value="TreeGrafter"/>
</dbReference>
<dbReference type="Gene3D" id="3.40.50.2300">
    <property type="match status" value="2"/>
</dbReference>
<name>A0A229TD64_9PSEU</name>
<protein>
    <submittedName>
        <fullName evidence="5">LacI family transcriptional regulator</fullName>
    </submittedName>
</protein>
<dbReference type="GO" id="GO:0000976">
    <property type="term" value="F:transcription cis-regulatory region binding"/>
    <property type="evidence" value="ECO:0007669"/>
    <property type="project" value="TreeGrafter"/>
</dbReference>
<dbReference type="SUPFAM" id="SSF53822">
    <property type="entry name" value="Periplasmic binding protein-like I"/>
    <property type="match status" value="1"/>
</dbReference>
<keyword evidence="3" id="KW-0804">Transcription</keyword>
<dbReference type="InterPro" id="IPR028082">
    <property type="entry name" value="Peripla_BP_I"/>
</dbReference>
<feature type="domain" description="HTH lacI-type" evidence="4">
    <location>
        <begin position="3"/>
        <end position="57"/>
    </location>
</feature>
<dbReference type="Proteomes" id="UP000215199">
    <property type="component" value="Unassembled WGS sequence"/>
</dbReference>
<evidence type="ECO:0000313" key="5">
    <source>
        <dbReference type="EMBL" id="OXM69186.1"/>
    </source>
</evidence>
<evidence type="ECO:0000313" key="6">
    <source>
        <dbReference type="Proteomes" id="UP000215199"/>
    </source>
</evidence>
<dbReference type="PANTHER" id="PTHR30146">
    <property type="entry name" value="LACI-RELATED TRANSCRIPTIONAL REPRESSOR"/>
    <property type="match status" value="1"/>
</dbReference>
<dbReference type="InterPro" id="IPR046335">
    <property type="entry name" value="LacI/GalR-like_sensor"/>
</dbReference>
<evidence type="ECO:0000256" key="1">
    <source>
        <dbReference type="ARBA" id="ARBA00023015"/>
    </source>
</evidence>
<dbReference type="InterPro" id="IPR000843">
    <property type="entry name" value="HTH_LacI"/>
</dbReference>
<accession>A0A229TD64</accession>
<dbReference type="InterPro" id="IPR010982">
    <property type="entry name" value="Lambda_DNA-bd_dom_sf"/>
</dbReference>
<dbReference type="RefSeq" id="WP_093947341.1">
    <property type="nucleotide sequence ID" value="NZ_NMUL01000008.1"/>
</dbReference>
<dbReference type="OrthoDB" id="3258243at2"/>
<keyword evidence="2" id="KW-0238">DNA-binding</keyword>
<organism evidence="5 6">
    <name type="scientific">Amycolatopsis vastitatis</name>
    <dbReference type="NCBI Taxonomy" id="1905142"/>
    <lineage>
        <taxon>Bacteria</taxon>
        <taxon>Bacillati</taxon>
        <taxon>Actinomycetota</taxon>
        <taxon>Actinomycetes</taxon>
        <taxon>Pseudonocardiales</taxon>
        <taxon>Pseudonocardiaceae</taxon>
        <taxon>Amycolatopsis</taxon>
    </lineage>
</organism>
<evidence type="ECO:0000259" key="4">
    <source>
        <dbReference type="PROSITE" id="PS50932"/>
    </source>
</evidence>
<dbReference type="CDD" id="cd06267">
    <property type="entry name" value="PBP1_LacI_sugar_binding-like"/>
    <property type="match status" value="1"/>
</dbReference>
<sequence>MSVTIHDVARRANVSISTVSRAFTSPDLVRQQTRTRVLAAASELGYHAAGAAQPVPSVRTGHIGIVVSDLGNPFFTGVLNGVQARARQDDIAVLFANSDEDPATEQNLVRRMAKQVDGVVLCSPSMSDDQLRALAGQTTLVLLNREVPGIPSIVMDAADGMRQAIQHLAALGHRRCAYLGGPRTSWSNRARRLGLAEAAERHGTDVVEFGPFPPVFEGGLQGADLALAADVTAIVAYNDLVAFGALARLNARGVPVPDEISLVGFDDLVFAAISAPPLTTIAMPTEAAGRAAVTILLGLLDGEADAHTTQVLDTYLIVRATTAPPTTRPAT</sequence>
<keyword evidence="6" id="KW-1185">Reference proteome</keyword>
<dbReference type="PROSITE" id="PS50932">
    <property type="entry name" value="HTH_LACI_2"/>
    <property type="match status" value="1"/>
</dbReference>
<gene>
    <name evidence="5" type="ORF">CF165_10880</name>
</gene>